<keyword evidence="3" id="KW-1185">Reference proteome</keyword>
<evidence type="ECO:0000313" key="3">
    <source>
        <dbReference type="Proteomes" id="UP000005408"/>
    </source>
</evidence>
<feature type="region of interest" description="Disordered" evidence="1">
    <location>
        <begin position="1"/>
        <end position="69"/>
    </location>
</feature>
<evidence type="ECO:0000256" key="1">
    <source>
        <dbReference type="SAM" id="MobiDB-lite"/>
    </source>
</evidence>
<organism evidence="2 3">
    <name type="scientific">Magallana gigas</name>
    <name type="common">Pacific oyster</name>
    <name type="synonym">Crassostrea gigas</name>
    <dbReference type="NCBI Taxonomy" id="29159"/>
    <lineage>
        <taxon>Eukaryota</taxon>
        <taxon>Metazoa</taxon>
        <taxon>Spiralia</taxon>
        <taxon>Lophotrochozoa</taxon>
        <taxon>Mollusca</taxon>
        <taxon>Bivalvia</taxon>
        <taxon>Autobranchia</taxon>
        <taxon>Pteriomorphia</taxon>
        <taxon>Ostreida</taxon>
        <taxon>Ostreoidea</taxon>
        <taxon>Ostreidae</taxon>
        <taxon>Magallana</taxon>
    </lineage>
</organism>
<dbReference type="AlphaFoldDB" id="A0A8W8MQG1"/>
<feature type="compositionally biased region" description="Polar residues" evidence="1">
    <location>
        <begin position="21"/>
        <end position="33"/>
    </location>
</feature>
<dbReference type="EnsemblMetazoa" id="G34588.2">
    <property type="protein sequence ID" value="G34588.2:cds"/>
    <property type="gene ID" value="G34588"/>
</dbReference>
<protein>
    <submittedName>
        <fullName evidence="2">Uncharacterized protein</fullName>
    </submittedName>
</protein>
<sequence>QEVSSDEAGSILGSPMDRSETATTRGGTSQKTLDQLKKRRKSHSLLSVPPGGVMTRNNTESSTSISVKE</sequence>
<proteinExistence type="predicted"/>
<accession>A0A8W8MQG1</accession>
<name>A0A8W8MQG1_MAGGI</name>
<dbReference type="Proteomes" id="UP000005408">
    <property type="component" value="Unassembled WGS sequence"/>
</dbReference>
<dbReference type="EnsemblMetazoa" id="G34588.1">
    <property type="protein sequence ID" value="G34588.1:cds"/>
    <property type="gene ID" value="G34588"/>
</dbReference>
<evidence type="ECO:0000313" key="2">
    <source>
        <dbReference type="EnsemblMetazoa" id="G34588.2:cds"/>
    </source>
</evidence>
<reference evidence="2" key="1">
    <citation type="submission" date="2022-08" db="UniProtKB">
        <authorList>
            <consortium name="EnsemblMetazoa"/>
        </authorList>
    </citation>
    <scope>IDENTIFICATION</scope>
    <source>
        <strain evidence="2">05x7-T-G4-1.051#20</strain>
    </source>
</reference>
<feature type="compositionally biased region" description="Polar residues" evidence="1">
    <location>
        <begin position="55"/>
        <end position="69"/>
    </location>
</feature>